<comment type="cofactor">
    <cofactor evidence="6">
        <name>Mg(2+)</name>
        <dbReference type="ChEBI" id="CHEBI:18420"/>
    </cofactor>
</comment>
<proteinExistence type="inferred from homology"/>
<dbReference type="GO" id="GO:0046854">
    <property type="term" value="P:phosphatidylinositol phosphate biosynthetic process"/>
    <property type="evidence" value="ECO:0007669"/>
    <property type="project" value="InterPro"/>
</dbReference>
<feature type="transmembrane region" description="Helical" evidence="7">
    <location>
        <begin position="1028"/>
        <end position="1051"/>
    </location>
</feature>
<dbReference type="InterPro" id="IPR017452">
    <property type="entry name" value="GPCR_Rhodpsn_7TM"/>
</dbReference>
<keyword evidence="6" id="KW-0479">Metal-binding</keyword>
<name>A0A1I8IJQ6_9PLAT</name>
<feature type="binding site" evidence="6">
    <location>
        <position position="335"/>
    </location>
    <ligand>
        <name>Mg(2+)</name>
        <dbReference type="ChEBI" id="CHEBI:18420"/>
        <label>1</label>
        <note>catalytic</note>
    </ligand>
</feature>
<evidence type="ECO:0000256" key="3">
    <source>
        <dbReference type="ARBA" id="ARBA00022692"/>
    </source>
</evidence>
<dbReference type="PROSITE" id="PS00630">
    <property type="entry name" value="IMP_2"/>
    <property type="match status" value="1"/>
</dbReference>
<evidence type="ECO:0000313" key="9">
    <source>
        <dbReference type="Proteomes" id="UP000095280"/>
    </source>
</evidence>
<sequence length="1200" mass="133761">MKVSDLIAELLNAAEKSAEMARAIRREESLFQLLIEEKTGDDKGRRFGFDFKTLADVIIQEMIRRDLEKKFPGMGKRVTGEENNKFTNTVGEAVTLEIKDNKKKTTSTLMKILDGNERAAGVLANLVHEEMNLPRPAELQAFEQLQLDKKAIGVWVDPIDCHKQVVYSMKKFRFSLFSSFFRHSFFSDGTAEYITGNRDTEFKPGENISQNGLPNVTVLVGVYEKATGQPLIGVINQPFFHTADGKSWTGRMVWGACIGDTKVTCIPASRRDVQMSEGGKHAVLTSMSDCKKLGTYLCESFEILTAPGAGYKLLCVIDRLCSAYVLSKDNTYRWDTCAPHAILKALGGGVVQFKGLLASDLSPGKRDQSLREQQITYHKSEPKANGSNAWCNAQGVIAYYDQEVLLALAEHLTLPTKSDPEIFCIDRQESVSAALLLRRPCRPVESCLTSAGLPSLRILGGRLGDGEAGLSQHHLIGAETHLSHFALRLQSRLQFVVIVRATKLKRMQQDVPHGRDKGALKRAMTELGRPRRRPPRVTRRLLDSSRAASCLLLRSRRSVRCCCRSHSDSSDLQLSRVAEASVRNVVGRRVRSAADDFALGRLSNDRDNCLLESPSSDSWGSGRATLMLRTSSSQQIRPSGVQRMPPDVQIDRALVSDNVHTDWRPDFRPDIGDIECWMLLVSVHCRNAVDARYLGAETWTLTRLRWSCSWTQGCSVRPFELTRASRPRPCTIGRPSIILHRRRLQLAGHVMRAEGYCPQPVQVVLLLTFQARSGGKSTINPAKTIQVKLIFDQLKVSVNSKQRTVLCLSRMLHFIRDSCKPDEINQTLDLHDHSYVLTERLNCLVILPIALIALLANSLSLFVFSRQKFDNRAVRFSLLSISSTEICLQCALLTETGIVLSNFEHWHSAFTYVFTTVTHVAINALVSIRNWNVLLISAARCEVIVRPLASRRFLFFNRFRLAIAFALVICTALALALLAHLGGLGVLCTNSDELLSFENDAAVLAPDKAPGDAVIVMRPYLQMDLLPWAIYVFQALIPTVLIPFPTITMWLRIRKNRLERADTTRRSCGGCGGSDSGPLSSLRASQMVLGLAILFCIFEIPTFISTTILQHNPDLPEKLPIHPDSVTNVLLVTDSLLNFFVYAASSNNGDDRSQKVEHEQLQLQCESTVSVQLNNESCRGWTGSSLEESAETTEITSRCF</sequence>
<dbReference type="Gene3D" id="1.20.1070.10">
    <property type="entry name" value="Rhodopsin 7-helix transmembrane proteins"/>
    <property type="match status" value="1"/>
</dbReference>
<organism evidence="9 10">
    <name type="scientific">Macrostomum lignano</name>
    <dbReference type="NCBI Taxonomy" id="282301"/>
    <lineage>
        <taxon>Eukaryota</taxon>
        <taxon>Metazoa</taxon>
        <taxon>Spiralia</taxon>
        <taxon>Lophotrochozoa</taxon>
        <taxon>Platyhelminthes</taxon>
        <taxon>Rhabditophora</taxon>
        <taxon>Macrostomorpha</taxon>
        <taxon>Macrostomida</taxon>
        <taxon>Macrostomidae</taxon>
        <taxon>Macrostomum</taxon>
    </lineage>
</organism>
<keyword evidence="4 7" id="KW-1133">Transmembrane helix</keyword>
<dbReference type="Gene3D" id="3.40.190.80">
    <property type="match status" value="1"/>
</dbReference>
<dbReference type="GO" id="GO:0016020">
    <property type="term" value="C:membrane"/>
    <property type="evidence" value="ECO:0007669"/>
    <property type="project" value="UniProtKB-SubCell"/>
</dbReference>
<dbReference type="Gene3D" id="3.30.540.10">
    <property type="entry name" value="Fructose-1,6-Bisphosphatase, subunit A, domain 1"/>
    <property type="match status" value="2"/>
</dbReference>
<dbReference type="GO" id="GO:0046872">
    <property type="term" value="F:metal ion binding"/>
    <property type="evidence" value="ECO:0007669"/>
    <property type="project" value="UniProtKB-KW"/>
</dbReference>
<dbReference type="Pfam" id="PF00459">
    <property type="entry name" value="Inositol_P"/>
    <property type="match status" value="1"/>
</dbReference>
<feature type="transmembrane region" description="Helical" evidence="7">
    <location>
        <begin position="1088"/>
        <end position="1109"/>
    </location>
</feature>
<dbReference type="InterPro" id="IPR050725">
    <property type="entry name" value="CysQ/Inositol_MonoPase"/>
</dbReference>
<dbReference type="PANTHER" id="PTHR43028">
    <property type="entry name" value="3'(2'),5'-BISPHOSPHATE NUCLEOTIDASE 1"/>
    <property type="match status" value="1"/>
</dbReference>
<dbReference type="PANTHER" id="PTHR43028:SF3">
    <property type="entry name" value="INOSITOL POLYPHOSPHATE 1-PHOSPHATASE"/>
    <property type="match status" value="1"/>
</dbReference>
<dbReference type="AlphaFoldDB" id="A0A1I8IJQ6"/>
<keyword evidence="6" id="KW-0460">Magnesium</keyword>
<dbReference type="SUPFAM" id="SSF81321">
    <property type="entry name" value="Family A G protein-coupled receptor-like"/>
    <property type="match status" value="1"/>
</dbReference>
<reference evidence="10" key="1">
    <citation type="submission" date="2016-11" db="UniProtKB">
        <authorList>
            <consortium name="WormBaseParasite"/>
        </authorList>
    </citation>
    <scope>IDENTIFICATION</scope>
</reference>
<comment type="similarity">
    <text evidence="2">Belongs to the inositol monophosphatase superfamily.</text>
</comment>
<feature type="transmembrane region" description="Helical" evidence="7">
    <location>
        <begin position="1129"/>
        <end position="1145"/>
    </location>
</feature>
<dbReference type="PROSITE" id="PS50262">
    <property type="entry name" value="G_PROTEIN_RECEP_F1_2"/>
    <property type="match status" value="1"/>
</dbReference>
<feature type="transmembrane region" description="Helical" evidence="7">
    <location>
        <begin position="844"/>
        <end position="864"/>
    </location>
</feature>
<feature type="binding site" evidence="6">
    <location>
        <position position="157"/>
    </location>
    <ligand>
        <name>Mg(2+)</name>
        <dbReference type="ChEBI" id="CHEBI:18420"/>
        <label>1</label>
        <note>catalytic</note>
    </ligand>
</feature>
<dbReference type="InterPro" id="IPR020550">
    <property type="entry name" value="Inositol_monophosphatase_CS"/>
</dbReference>
<dbReference type="SUPFAM" id="SSF56655">
    <property type="entry name" value="Carbohydrate phosphatase"/>
    <property type="match status" value="2"/>
</dbReference>
<evidence type="ECO:0000259" key="8">
    <source>
        <dbReference type="PROSITE" id="PS50262"/>
    </source>
</evidence>
<evidence type="ECO:0000313" key="10">
    <source>
        <dbReference type="WBParaSite" id="maker-uti_cns_0013207-snap-gene-0.4-mRNA-1"/>
    </source>
</evidence>
<dbReference type="GO" id="GO:0004441">
    <property type="term" value="F:inositol-1,4-bisphosphate 1-phosphatase activity"/>
    <property type="evidence" value="ECO:0007669"/>
    <property type="project" value="TreeGrafter"/>
</dbReference>
<feature type="domain" description="G-protein coupled receptors family 1 profile" evidence="8">
    <location>
        <begin position="856"/>
        <end position="1142"/>
    </location>
</feature>
<evidence type="ECO:0000256" key="5">
    <source>
        <dbReference type="ARBA" id="ARBA00023136"/>
    </source>
</evidence>
<comment type="subcellular location">
    <subcellularLocation>
        <location evidence="1">Membrane</location>
    </subcellularLocation>
</comment>
<dbReference type="WBParaSite" id="maker-uti_cns_0013207-snap-gene-0.4-mRNA-1">
    <property type="protein sequence ID" value="maker-uti_cns_0013207-snap-gene-0.4-mRNA-1"/>
    <property type="gene ID" value="maker-uti_cns_0013207-snap-gene-0.4"/>
</dbReference>
<keyword evidence="9" id="KW-1185">Reference proteome</keyword>
<keyword evidence="5 7" id="KW-0472">Membrane</keyword>
<feature type="binding site" evidence="6">
    <location>
        <position position="159"/>
    </location>
    <ligand>
        <name>Mg(2+)</name>
        <dbReference type="ChEBI" id="CHEBI:18420"/>
        <label>1</label>
        <note>catalytic</note>
    </ligand>
</feature>
<evidence type="ECO:0000256" key="6">
    <source>
        <dbReference type="PIRSR" id="PIRSR600760-2"/>
    </source>
</evidence>
<evidence type="ECO:0000256" key="4">
    <source>
        <dbReference type="ARBA" id="ARBA00022989"/>
    </source>
</evidence>
<evidence type="ECO:0000256" key="1">
    <source>
        <dbReference type="ARBA" id="ARBA00004370"/>
    </source>
</evidence>
<dbReference type="InterPro" id="IPR000760">
    <property type="entry name" value="Inositol_monophosphatase-like"/>
</dbReference>
<evidence type="ECO:0000256" key="2">
    <source>
        <dbReference type="ARBA" id="ARBA00009759"/>
    </source>
</evidence>
<evidence type="ECO:0000256" key="7">
    <source>
        <dbReference type="SAM" id="Phobius"/>
    </source>
</evidence>
<accession>A0A1I8IJQ6</accession>
<protein>
    <submittedName>
        <fullName evidence="10">G_PROTEIN_RECEP_F1_2 domain-containing protein</fullName>
    </submittedName>
</protein>
<feature type="binding site" evidence="6">
    <location>
        <position position="81"/>
    </location>
    <ligand>
        <name>Mg(2+)</name>
        <dbReference type="ChEBI" id="CHEBI:18420"/>
        <label>1</label>
        <note>catalytic</note>
    </ligand>
</feature>
<keyword evidence="3 7" id="KW-0812">Transmembrane</keyword>
<feature type="binding site" evidence="6">
    <location>
        <position position="160"/>
    </location>
    <ligand>
        <name>Mg(2+)</name>
        <dbReference type="ChEBI" id="CHEBI:18420"/>
        <label>1</label>
        <note>catalytic</note>
    </ligand>
</feature>
<dbReference type="Proteomes" id="UP000095280">
    <property type="component" value="Unplaced"/>
</dbReference>
<feature type="transmembrane region" description="Helical" evidence="7">
    <location>
        <begin position="961"/>
        <end position="987"/>
    </location>
</feature>